<dbReference type="PANTHER" id="PTHR30632:SF14">
    <property type="entry name" value="TUNGSTATE_MOLYBDATE_CHROMATE-BINDING PROTEIN MODA"/>
    <property type="match status" value="1"/>
</dbReference>
<dbReference type="PANTHER" id="PTHR30632">
    <property type="entry name" value="MOLYBDATE-BINDING PERIPLASMIC PROTEIN"/>
    <property type="match status" value="1"/>
</dbReference>
<keyword evidence="3 4" id="KW-0732">Signal</keyword>
<proteinExistence type="inferred from homology"/>
<evidence type="ECO:0000256" key="1">
    <source>
        <dbReference type="ARBA" id="ARBA00009175"/>
    </source>
</evidence>
<dbReference type="PIRSF" id="PIRSF004846">
    <property type="entry name" value="ModA"/>
    <property type="match status" value="1"/>
</dbReference>
<dbReference type="Pfam" id="PF13531">
    <property type="entry name" value="SBP_bac_11"/>
    <property type="match status" value="1"/>
</dbReference>
<comment type="caution">
    <text evidence="5">The sequence shown here is derived from an EMBL/GenBank/DDBJ whole genome shotgun (WGS) entry which is preliminary data.</text>
</comment>
<dbReference type="InterPro" id="IPR050682">
    <property type="entry name" value="ModA/WtpA"/>
</dbReference>
<feature type="chain" id="PRO_5046479664" evidence="4">
    <location>
        <begin position="24"/>
        <end position="247"/>
    </location>
</feature>
<dbReference type="RefSeq" id="WP_213887901.1">
    <property type="nucleotide sequence ID" value="NZ_JAGFNU010000002.1"/>
</dbReference>
<dbReference type="EMBL" id="JBHMEA010000039">
    <property type="protein sequence ID" value="MFB9232465.1"/>
    <property type="molecule type" value="Genomic_DNA"/>
</dbReference>
<dbReference type="NCBIfam" id="TIGR01256">
    <property type="entry name" value="modA"/>
    <property type="match status" value="1"/>
</dbReference>
<organism evidence="5 6">
    <name type="scientific">Pseudohalocynthiibacter aestuariivivens</name>
    <dbReference type="NCBI Taxonomy" id="1591409"/>
    <lineage>
        <taxon>Bacteria</taxon>
        <taxon>Pseudomonadati</taxon>
        <taxon>Pseudomonadota</taxon>
        <taxon>Alphaproteobacteria</taxon>
        <taxon>Rhodobacterales</taxon>
        <taxon>Paracoccaceae</taxon>
        <taxon>Pseudohalocynthiibacter</taxon>
    </lineage>
</organism>
<dbReference type="Gene3D" id="3.40.190.10">
    <property type="entry name" value="Periplasmic binding protein-like II"/>
    <property type="match status" value="2"/>
</dbReference>
<comment type="similarity">
    <text evidence="1">Belongs to the bacterial solute-binding protein ModA family.</text>
</comment>
<feature type="signal peptide" evidence="4">
    <location>
        <begin position="1"/>
        <end position="23"/>
    </location>
</feature>
<evidence type="ECO:0000313" key="5">
    <source>
        <dbReference type="EMBL" id="MFB9232465.1"/>
    </source>
</evidence>
<protein>
    <submittedName>
        <fullName evidence="5">Molybdate ABC transporter substrate-binding protein</fullName>
    </submittedName>
</protein>
<evidence type="ECO:0000313" key="6">
    <source>
        <dbReference type="Proteomes" id="UP001589683"/>
    </source>
</evidence>
<dbReference type="Proteomes" id="UP001589683">
    <property type="component" value="Unassembled WGS sequence"/>
</dbReference>
<evidence type="ECO:0000256" key="3">
    <source>
        <dbReference type="ARBA" id="ARBA00022729"/>
    </source>
</evidence>
<keyword evidence="6" id="KW-1185">Reference proteome</keyword>
<reference evidence="5 6" key="1">
    <citation type="submission" date="2024-09" db="EMBL/GenBank/DDBJ databases">
        <authorList>
            <person name="Sun Q."/>
            <person name="Mori K."/>
        </authorList>
    </citation>
    <scope>NUCLEOTIDE SEQUENCE [LARGE SCALE GENOMIC DNA]</scope>
    <source>
        <strain evidence="5 6">CECT 8726</strain>
    </source>
</reference>
<accession>A0ABV5JG88</accession>
<keyword evidence="2" id="KW-0479">Metal-binding</keyword>
<dbReference type="SUPFAM" id="SSF53850">
    <property type="entry name" value="Periplasmic binding protein-like II"/>
    <property type="match status" value="1"/>
</dbReference>
<evidence type="ECO:0000256" key="2">
    <source>
        <dbReference type="ARBA" id="ARBA00022723"/>
    </source>
</evidence>
<dbReference type="InterPro" id="IPR005950">
    <property type="entry name" value="ModA"/>
</dbReference>
<name>A0ABV5JG88_9RHOB</name>
<evidence type="ECO:0000256" key="4">
    <source>
        <dbReference type="SAM" id="SignalP"/>
    </source>
</evidence>
<gene>
    <name evidence="5" type="primary">modA</name>
    <name evidence="5" type="ORF">ACFFUT_11785</name>
</gene>
<sequence>MRHFFRFIVAMAVFLGQSASGNADTVRVAVASNFQSTAELIAKEFEMASGHHVLLSNGSTGKLYAQILNGAPFDIFLAADQERPALLLNAQRAVKVQTYAVGRLVLVGPEGTLSVHETAETASQIRNQRIAIADPDLAPYGKAAIEVLENLGLEKDEMDLVFGENIAQTAGFFATGNVRYAMIARSQLHYGFGTPDFDTILLDGLHAPISQDAALLTSSSAANVFFDFLNSRASQGILYDAGYEVKN</sequence>